<gene>
    <name evidence="5" type="ORF">C8F04DRAFT_1105008</name>
    <name evidence="4" type="ORF">C8F04DRAFT_1110340</name>
    <name evidence="3" type="ORF">C8F04DRAFT_1148772</name>
    <name evidence="2" type="ORF">C8F04DRAFT_1167017</name>
</gene>
<keyword evidence="6" id="KW-1185">Reference proteome</keyword>
<sequence length="91" mass="10718">MSICARWARLSCRACPTFPSVPLTFLFFFSGFPMAFLVAKRTPHRLLPLYILTSVVVMHYFTVHFFFGGLDEERRDLEERVELVWKRSEAK</sequence>
<protein>
    <submittedName>
        <fullName evidence="4">Uncharacterized protein</fullName>
    </submittedName>
</protein>
<dbReference type="EMBL" id="JARJCM010000066">
    <property type="protein sequence ID" value="KAJ7033253.1"/>
    <property type="molecule type" value="Genomic_DNA"/>
</dbReference>
<evidence type="ECO:0000313" key="2">
    <source>
        <dbReference type="EMBL" id="KAJ7016029.1"/>
    </source>
</evidence>
<evidence type="ECO:0000256" key="1">
    <source>
        <dbReference type="SAM" id="Phobius"/>
    </source>
</evidence>
<feature type="transmembrane region" description="Helical" evidence="1">
    <location>
        <begin position="20"/>
        <end position="39"/>
    </location>
</feature>
<organism evidence="4 6">
    <name type="scientific">Mycena alexandri</name>
    <dbReference type="NCBI Taxonomy" id="1745969"/>
    <lineage>
        <taxon>Eukaryota</taxon>
        <taxon>Fungi</taxon>
        <taxon>Dikarya</taxon>
        <taxon>Basidiomycota</taxon>
        <taxon>Agaricomycotina</taxon>
        <taxon>Agaricomycetes</taxon>
        <taxon>Agaricomycetidae</taxon>
        <taxon>Agaricales</taxon>
        <taxon>Marasmiineae</taxon>
        <taxon>Mycenaceae</taxon>
        <taxon>Mycena</taxon>
    </lineage>
</organism>
<evidence type="ECO:0000313" key="4">
    <source>
        <dbReference type="EMBL" id="KAJ7031465.1"/>
    </source>
</evidence>
<dbReference type="EMBL" id="JARJCM010000081">
    <property type="protein sequence ID" value="KAJ7031465.1"/>
    <property type="molecule type" value="Genomic_DNA"/>
</dbReference>
<evidence type="ECO:0000313" key="6">
    <source>
        <dbReference type="Proteomes" id="UP001218188"/>
    </source>
</evidence>
<feature type="transmembrane region" description="Helical" evidence="1">
    <location>
        <begin position="46"/>
        <end position="67"/>
    </location>
</feature>
<dbReference type="EMBL" id="JARJCM010000637">
    <property type="protein sequence ID" value="KAJ7016029.1"/>
    <property type="molecule type" value="Genomic_DNA"/>
</dbReference>
<keyword evidence="1" id="KW-0472">Membrane</keyword>
<evidence type="ECO:0000313" key="5">
    <source>
        <dbReference type="EMBL" id="KAJ7033253.1"/>
    </source>
</evidence>
<dbReference type="EMBL" id="JARJCM010000305">
    <property type="protein sequence ID" value="KAJ7019148.1"/>
    <property type="molecule type" value="Genomic_DNA"/>
</dbReference>
<dbReference type="Proteomes" id="UP001218188">
    <property type="component" value="Unassembled WGS sequence"/>
</dbReference>
<accession>A0AAD6SS13</accession>
<comment type="caution">
    <text evidence="4">The sequence shown here is derived from an EMBL/GenBank/DDBJ whole genome shotgun (WGS) entry which is preliminary data.</text>
</comment>
<name>A0AAD6SS13_9AGAR</name>
<keyword evidence="1" id="KW-0812">Transmembrane</keyword>
<keyword evidence="1" id="KW-1133">Transmembrane helix</keyword>
<dbReference type="AlphaFoldDB" id="A0AAD6SS13"/>
<reference evidence="4" key="1">
    <citation type="submission" date="2023-03" db="EMBL/GenBank/DDBJ databases">
        <title>Massive genome expansion in bonnet fungi (Mycena s.s.) driven by repeated elements and novel gene families across ecological guilds.</title>
        <authorList>
            <consortium name="Lawrence Berkeley National Laboratory"/>
            <person name="Harder C.B."/>
            <person name="Miyauchi S."/>
            <person name="Viragh M."/>
            <person name="Kuo A."/>
            <person name="Thoen E."/>
            <person name="Andreopoulos B."/>
            <person name="Lu D."/>
            <person name="Skrede I."/>
            <person name="Drula E."/>
            <person name="Henrissat B."/>
            <person name="Morin E."/>
            <person name="Kohler A."/>
            <person name="Barry K."/>
            <person name="LaButti K."/>
            <person name="Morin E."/>
            <person name="Salamov A."/>
            <person name="Lipzen A."/>
            <person name="Mereny Z."/>
            <person name="Hegedus B."/>
            <person name="Baldrian P."/>
            <person name="Stursova M."/>
            <person name="Weitz H."/>
            <person name="Taylor A."/>
            <person name="Grigoriev I.V."/>
            <person name="Nagy L.G."/>
            <person name="Martin F."/>
            <person name="Kauserud H."/>
        </authorList>
    </citation>
    <scope>NUCLEOTIDE SEQUENCE</scope>
    <source>
        <strain evidence="4">CBHHK200</strain>
    </source>
</reference>
<proteinExistence type="predicted"/>
<evidence type="ECO:0000313" key="3">
    <source>
        <dbReference type="EMBL" id="KAJ7019148.1"/>
    </source>
</evidence>